<dbReference type="PROSITE" id="PS51695">
    <property type="entry name" value="SEDOLISIN"/>
    <property type="match status" value="1"/>
</dbReference>
<dbReference type="SMART" id="SM00944">
    <property type="entry name" value="Pro-kuma_activ"/>
    <property type="match status" value="1"/>
</dbReference>
<feature type="domain" description="Peptidase S53" evidence="17">
    <location>
        <begin position="221"/>
        <end position="615"/>
    </location>
</feature>
<dbReference type="CDD" id="cd11377">
    <property type="entry name" value="Pro-peptidase_S53"/>
    <property type="match status" value="1"/>
</dbReference>
<keyword evidence="13" id="KW-0865">Zymogen</keyword>
<comment type="catalytic activity">
    <reaction evidence="1">
        <text>Release of an N-terminal tripeptide from a polypeptide.</text>
        <dbReference type="EC" id="3.4.14.10"/>
    </reaction>
</comment>
<evidence type="ECO:0000256" key="11">
    <source>
        <dbReference type="ARBA" id="ARBA00022837"/>
    </source>
</evidence>
<dbReference type="CDD" id="cd04056">
    <property type="entry name" value="Peptidases_S53"/>
    <property type="match status" value="1"/>
</dbReference>
<dbReference type="GO" id="GO:0006508">
    <property type="term" value="P:proteolysis"/>
    <property type="evidence" value="ECO:0007669"/>
    <property type="project" value="UniProtKB-KW"/>
</dbReference>
<evidence type="ECO:0000256" key="5">
    <source>
        <dbReference type="ARBA" id="ARBA00022525"/>
    </source>
</evidence>
<comment type="caution">
    <text evidence="18">The sequence shown here is derived from an EMBL/GenBank/DDBJ whole genome shotgun (WGS) entry which is preliminary data.</text>
</comment>
<feature type="binding site" evidence="15">
    <location>
        <position position="558"/>
    </location>
    <ligand>
        <name>Ca(2+)</name>
        <dbReference type="ChEBI" id="CHEBI:29108"/>
    </ligand>
</feature>
<dbReference type="PANTHER" id="PTHR14218:SF34">
    <property type="entry name" value="TRIPEPTIDYL-PEPTIDASE SED4"/>
    <property type="match status" value="1"/>
</dbReference>
<evidence type="ECO:0000256" key="7">
    <source>
        <dbReference type="ARBA" id="ARBA00022723"/>
    </source>
</evidence>
<dbReference type="GO" id="GO:0008240">
    <property type="term" value="F:tripeptidyl-peptidase activity"/>
    <property type="evidence" value="ECO:0007669"/>
    <property type="project" value="UniProtKB-EC"/>
</dbReference>
<protein>
    <recommendedName>
        <fullName evidence="4">tripeptidyl-peptidase II</fullName>
        <ecNumber evidence="4">3.4.14.10</ecNumber>
    </recommendedName>
</protein>
<dbReference type="FunFam" id="3.40.50.200:FF:000015">
    <property type="entry name" value="Tripeptidyl peptidase A"/>
    <property type="match status" value="1"/>
</dbReference>
<dbReference type="GO" id="GO:0004252">
    <property type="term" value="F:serine-type endopeptidase activity"/>
    <property type="evidence" value="ECO:0007669"/>
    <property type="project" value="UniProtKB-UniRule"/>
</dbReference>
<dbReference type="SUPFAM" id="SSF54897">
    <property type="entry name" value="Protease propeptides/inhibitors"/>
    <property type="match status" value="1"/>
</dbReference>
<evidence type="ECO:0000313" key="19">
    <source>
        <dbReference type="Proteomes" id="UP001174934"/>
    </source>
</evidence>
<keyword evidence="19" id="KW-1185">Reference proteome</keyword>
<evidence type="ECO:0000256" key="4">
    <source>
        <dbReference type="ARBA" id="ARBA00012462"/>
    </source>
</evidence>
<keyword evidence="5" id="KW-0964">Secreted</keyword>
<dbReference type="Pfam" id="PF09286">
    <property type="entry name" value="Pro-kuma_activ"/>
    <property type="match status" value="1"/>
</dbReference>
<organism evidence="18 19">
    <name type="scientific">Bombardia bombarda</name>
    <dbReference type="NCBI Taxonomy" id="252184"/>
    <lineage>
        <taxon>Eukaryota</taxon>
        <taxon>Fungi</taxon>
        <taxon>Dikarya</taxon>
        <taxon>Ascomycota</taxon>
        <taxon>Pezizomycotina</taxon>
        <taxon>Sordariomycetes</taxon>
        <taxon>Sordariomycetidae</taxon>
        <taxon>Sordariales</taxon>
        <taxon>Lasiosphaeriaceae</taxon>
        <taxon>Bombardia</taxon>
    </lineage>
</organism>
<gene>
    <name evidence="18" type="ORF">B0T17DRAFT_546190</name>
</gene>
<name>A0AA39W9M6_9PEZI</name>
<feature type="chain" id="PRO_5041280461" description="tripeptidyl-peptidase II" evidence="16">
    <location>
        <begin position="26"/>
        <end position="615"/>
    </location>
</feature>
<sequence length="615" mass="65703">MMLPQLPNAVQWLALLSAALPAVDAGIHHQLPGVPRGWRSANVANANAKPTAAGATPLSLTIALNMQNVDKLESLLLSVSTPGKPGYGKFLDSDQVLSQFSPSKEAVSSVTAWLKQNGIKNYRVDGAFIDIAVDVATANKLLSADYQHYTDDDNKVTKLRTLSYSIPDSIQQHIALVDPATYFGTTKPFLPTPEVLDLATPVVDRDVAATQTTVDASCQTSITPLCLKQMYNIGDYKPSPKSGSVIGTGQFLNQSSLYTDIAIFETLNGIPSQNFSVVQIAGGNNNQDPATAEIGEAELDVETILGLAHPLEVIEYSTGGSPPFIPNVNQPTPADNFNEPYVPYYRYLLTQKKLPQVISNSYGEDEDSVPYDYALLTCNMIGLLALRGITTIFSSGDAGVGAGCLAPDYKTVEFNAIFPATCPYLTSVGGTVAVTPEIAWVGSSGGFSKYFPRPAYQTAAITEYFKTISPETFAYYGPYTNFKGRGFPDVAAHSTSPPFQIVYNGRPSRSGGTSAAAPVWGSIIGLLNDARFRAGKKTPLGWLNPLIYTFGPQVLTDVTGGFSIGCNGNNTQTGQPVPGSGIVEGARWNATVGWDPTTGYGLPNFEKLKKLVLSF</sequence>
<evidence type="ECO:0000313" key="18">
    <source>
        <dbReference type="EMBL" id="KAK0609687.1"/>
    </source>
</evidence>
<keyword evidence="7 15" id="KW-0479">Metal-binding</keyword>
<keyword evidence="10 15" id="KW-0720">Serine protease</keyword>
<keyword evidence="11 15" id="KW-0106">Calcium</keyword>
<comment type="function">
    <text evidence="2">Secreted tripeptidyl-peptidase which degrades proteins at acidic pHs and is involved in virulence.</text>
</comment>
<feature type="active site" description="Charge relay system" evidence="15">
    <location>
        <position position="514"/>
    </location>
</feature>
<dbReference type="InterPro" id="IPR036852">
    <property type="entry name" value="Peptidase_S8/S53_dom_sf"/>
</dbReference>
<evidence type="ECO:0000256" key="16">
    <source>
        <dbReference type="SAM" id="SignalP"/>
    </source>
</evidence>
<evidence type="ECO:0000259" key="17">
    <source>
        <dbReference type="PROSITE" id="PS51695"/>
    </source>
</evidence>
<reference evidence="18" key="1">
    <citation type="submission" date="2023-06" db="EMBL/GenBank/DDBJ databases">
        <title>Genome-scale phylogeny and comparative genomics of the fungal order Sordariales.</title>
        <authorList>
            <consortium name="Lawrence Berkeley National Laboratory"/>
            <person name="Hensen N."/>
            <person name="Bonometti L."/>
            <person name="Westerberg I."/>
            <person name="Brannstrom I.O."/>
            <person name="Guillou S."/>
            <person name="Cros-Aarteil S."/>
            <person name="Calhoun S."/>
            <person name="Haridas S."/>
            <person name="Kuo A."/>
            <person name="Mondo S."/>
            <person name="Pangilinan J."/>
            <person name="Riley R."/>
            <person name="LaButti K."/>
            <person name="Andreopoulos B."/>
            <person name="Lipzen A."/>
            <person name="Chen C."/>
            <person name="Yanf M."/>
            <person name="Daum C."/>
            <person name="Ng V."/>
            <person name="Clum A."/>
            <person name="Steindorff A."/>
            <person name="Ohm R."/>
            <person name="Martin F."/>
            <person name="Silar P."/>
            <person name="Natvig D."/>
            <person name="Lalanne C."/>
            <person name="Gautier V."/>
            <person name="Ament-velasquez S.L."/>
            <person name="Kruys A."/>
            <person name="Hutchinson M.I."/>
            <person name="Powell A.J."/>
            <person name="Barry K."/>
            <person name="Miller A.N."/>
            <person name="Grigoriev I.V."/>
            <person name="Debuchy R."/>
            <person name="Gladieux P."/>
            <person name="Thoren M.H."/>
            <person name="Johannesson H."/>
        </authorList>
    </citation>
    <scope>NUCLEOTIDE SEQUENCE</scope>
    <source>
        <strain evidence="18">SMH3391-2</strain>
    </source>
</reference>
<keyword evidence="8 16" id="KW-0732">Signal</keyword>
<keyword evidence="6 15" id="KW-0645">Protease</keyword>
<feature type="active site" description="Charge relay system" evidence="15">
    <location>
        <position position="296"/>
    </location>
</feature>
<feature type="signal peptide" evidence="16">
    <location>
        <begin position="1"/>
        <end position="25"/>
    </location>
</feature>
<dbReference type="SUPFAM" id="SSF52743">
    <property type="entry name" value="Subtilisin-like"/>
    <property type="match status" value="1"/>
</dbReference>
<dbReference type="PANTHER" id="PTHR14218">
    <property type="entry name" value="PROTEASE S8 TRIPEPTIDYL PEPTIDASE I CLN2"/>
    <property type="match status" value="1"/>
</dbReference>
<feature type="binding site" evidence="15">
    <location>
        <position position="557"/>
    </location>
    <ligand>
        <name>Ca(2+)</name>
        <dbReference type="ChEBI" id="CHEBI:29108"/>
    </ligand>
</feature>
<dbReference type="AlphaFoldDB" id="A0AA39W9M6"/>
<dbReference type="Proteomes" id="UP001174934">
    <property type="component" value="Unassembled WGS sequence"/>
</dbReference>
<dbReference type="GO" id="GO:0046872">
    <property type="term" value="F:metal ion binding"/>
    <property type="evidence" value="ECO:0007669"/>
    <property type="project" value="UniProtKB-UniRule"/>
</dbReference>
<keyword evidence="9 15" id="KW-0378">Hydrolase</keyword>
<dbReference type="InterPro" id="IPR015366">
    <property type="entry name" value="S53_propep"/>
</dbReference>
<dbReference type="EC" id="3.4.14.10" evidence="4"/>
<evidence type="ECO:0000256" key="10">
    <source>
        <dbReference type="ARBA" id="ARBA00022825"/>
    </source>
</evidence>
<feature type="binding site" evidence="15">
    <location>
        <position position="593"/>
    </location>
    <ligand>
        <name>Ca(2+)</name>
        <dbReference type="ChEBI" id="CHEBI:29108"/>
    </ligand>
</feature>
<feature type="active site" description="Charge relay system" evidence="15">
    <location>
        <position position="300"/>
    </location>
</feature>
<dbReference type="GO" id="GO:0005576">
    <property type="term" value="C:extracellular region"/>
    <property type="evidence" value="ECO:0007669"/>
    <property type="project" value="UniProtKB-SubCell"/>
</dbReference>
<evidence type="ECO:0000256" key="3">
    <source>
        <dbReference type="ARBA" id="ARBA00004239"/>
    </source>
</evidence>
<evidence type="ECO:0000256" key="2">
    <source>
        <dbReference type="ARBA" id="ARBA00002451"/>
    </source>
</evidence>
<comment type="subcellular location">
    <subcellularLocation>
        <location evidence="3">Secreted</location>
        <location evidence="3">Extracellular space</location>
    </subcellularLocation>
</comment>
<evidence type="ECO:0000256" key="1">
    <source>
        <dbReference type="ARBA" id="ARBA00001910"/>
    </source>
</evidence>
<proteinExistence type="predicted"/>
<dbReference type="Gene3D" id="3.40.50.200">
    <property type="entry name" value="Peptidase S8/S53 domain"/>
    <property type="match status" value="1"/>
</dbReference>
<feature type="binding site" evidence="15">
    <location>
        <position position="595"/>
    </location>
    <ligand>
        <name>Ca(2+)</name>
        <dbReference type="ChEBI" id="CHEBI:29108"/>
    </ligand>
</feature>
<evidence type="ECO:0000256" key="15">
    <source>
        <dbReference type="PROSITE-ProRule" id="PRU01032"/>
    </source>
</evidence>
<dbReference type="InterPro" id="IPR050819">
    <property type="entry name" value="Tripeptidyl-peptidase_I"/>
</dbReference>
<keyword evidence="14" id="KW-0325">Glycoprotein</keyword>
<evidence type="ECO:0000256" key="14">
    <source>
        <dbReference type="ARBA" id="ARBA00023180"/>
    </source>
</evidence>
<accession>A0AA39W9M6</accession>
<evidence type="ECO:0000256" key="9">
    <source>
        <dbReference type="ARBA" id="ARBA00022801"/>
    </source>
</evidence>
<keyword evidence="12" id="KW-0843">Virulence</keyword>
<dbReference type="InterPro" id="IPR030400">
    <property type="entry name" value="Sedolisin_dom"/>
</dbReference>
<evidence type="ECO:0000256" key="12">
    <source>
        <dbReference type="ARBA" id="ARBA00023026"/>
    </source>
</evidence>
<dbReference type="EMBL" id="JAULSR010000012">
    <property type="protein sequence ID" value="KAK0609687.1"/>
    <property type="molecule type" value="Genomic_DNA"/>
</dbReference>
<evidence type="ECO:0000256" key="8">
    <source>
        <dbReference type="ARBA" id="ARBA00022729"/>
    </source>
</evidence>
<comment type="cofactor">
    <cofactor evidence="15">
        <name>Ca(2+)</name>
        <dbReference type="ChEBI" id="CHEBI:29108"/>
    </cofactor>
    <text evidence="15">Binds 1 Ca(2+) ion per subunit.</text>
</comment>
<evidence type="ECO:0000256" key="13">
    <source>
        <dbReference type="ARBA" id="ARBA00023145"/>
    </source>
</evidence>
<evidence type="ECO:0000256" key="6">
    <source>
        <dbReference type="ARBA" id="ARBA00022670"/>
    </source>
</evidence>